<proteinExistence type="predicted"/>
<dbReference type="Gene3D" id="3.40.50.720">
    <property type="entry name" value="NAD(P)-binding Rossmann-like Domain"/>
    <property type="match status" value="1"/>
</dbReference>
<evidence type="ECO:0000313" key="5">
    <source>
        <dbReference type="Proteomes" id="UP000246464"/>
    </source>
</evidence>
<dbReference type="Proteomes" id="UP000246464">
    <property type="component" value="Chromosome 9"/>
</dbReference>
<dbReference type="STRING" id="52904.ENSSMAP00000013582"/>
<accession>A0A2U9BTX0</accession>
<dbReference type="InterPro" id="IPR016040">
    <property type="entry name" value="NAD(P)-bd_dom"/>
</dbReference>
<keyword evidence="1" id="KW-0812">Transmembrane</keyword>
<dbReference type="GO" id="GO:0003824">
    <property type="term" value="F:catalytic activity"/>
    <property type="evidence" value="ECO:0007669"/>
    <property type="project" value="UniProtKB-ARBA"/>
</dbReference>
<dbReference type="Proteomes" id="UP000694558">
    <property type="component" value="Chromosome 9"/>
</dbReference>
<evidence type="ECO:0000313" key="4">
    <source>
        <dbReference type="Ensembl" id="ENSSMAP00000049132.1"/>
    </source>
</evidence>
<organism evidence="3 5">
    <name type="scientific">Scophthalmus maximus</name>
    <name type="common">Turbot</name>
    <name type="synonym">Psetta maxima</name>
    <dbReference type="NCBI Taxonomy" id="52904"/>
    <lineage>
        <taxon>Eukaryota</taxon>
        <taxon>Metazoa</taxon>
        <taxon>Chordata</taxon>
        <taxon>Craniata</taxon>
        <taxon>Vertebrata</taxon>
        <taxon>Euteleostomi</taxon>
        <taxon>Actinopterygii</taxon>
        <taxon>Neopterygii</taxon>
        <taxon>Teleostei</taxon>
        <taxon>Neoteleostei</taxon>
        <taxon>Acanthomorphata</taxon>
        <taxon>Carangaria</taxon>
        <taxon>Pleuronectiformes</taxon>
        <taxon>Pleuronectoidei</taxon>
        <taxon>Scophthalmidae</taxon>
        <taxon>Scophthalmus</taxon>
    </lineage>
</organism>
<evidence type="ECO:0000256" key="1">
    <source>
        <dbReference type="SAM" id="Phobius"/>
    </source>
</evidence>
<dbReference type="Pfam" id="PF13460">
    <property type="entry name" value="NAD_binding_10"/>
    <property type="match status" value="1"/>
</dbReference>
<reference evidence="4" key="4">
    <citation type="submission" date="2025-05" db="UniProtKB">
        <authorList>
            <consortium name="Ensembl"/>
        </authorList>
    </citation>
    <scope>IDENTIFICATION</scope>
</reference>
<feature type="domain" description="NAD(P)-binding" evidence="2">
    <location>
        <begin position="13"/>
        <end position="211"/>
    </location>
</feature>
<name>A0A2U9BTX0_SCOMX</name>
<feature type="transmembrane region" description="Helical" evidence="1">
    <location>
        <begin position="72"/>
        <end position="92"/>
    </location>
</feature>
<evidence type="ECO:0000259" key="2">
    <source>
        <dbReference type="Pfam" id="PF13460"/>
    </source>
</evidence>
<keyword evidence="1" id="KW-1133">Transmembrane helix</keyword>
<evidence type="ECO:0000313" key="3">
    <source>
        <dbReference type="EMBL" id="AWP07481.1"/>
    </source>
</evidence>
<reference evidence="4" key="2">
    <citation type="submission" date="2020-05" db="EMBL/GenBank/DDBJ databases">
        <authorList>
            <person name="Moser M."/>
        </authorList>
    </citation>
    <scope>NUCLEOTIDE SEQUENCE [LARGE SCALE GENOMIC DNA]</scope>
</reference>
<keyword evidence="5" id="KW-1185">Reference proteome</keyword>
<dbReference type="InterPro" id="IPR036291">
    <property type="entry name" value="NAD(P)-bd_dom_sf"/>
</dbReference>
<reference evidence="3 5" key="1">
    <citation type="submission" date="2017-12" db="EMBL/GenBank/DDBJ databases">
        <title>Integrating genomic resources of turbot (Scophthalmus maximus) in depth evaluation of genetic and physical mapping variation across individuals.</title>
        <authorList>
            <person name="Martinez P."/>
        </authorList>
    </citation>
    <scope>NUCLEOTIDE SEQUENCE [LARGE SCALE GENOMIC DNA]</scope>
</reference>
<dbReference type="PANTHER" id="PTHR15020:SF50">
    <property type="entry name" value="UPF0659 PROTEIN YMR090W"/>
    <property type="match status" value="1"/>
</dbReference>
<keyword evidence="1" id="KW-0472">Membrane</keyword>
<dbReference type="SUPFAM" id="SSF51735">
    <property type="entry name" value="NAD(P)-binding Rossmann-fold domains"/>
    <property type="match status" value="1"/>
</dbReference>
<protein>
    <submittedName>
        <fullName evidence="3">Putative flavin reductase (NADPH)-like isoform 2</fullName>
    </submittedName>
</protein>
<gene>
    <name evidence="4" type="primary">LOC118314286</name>
    <name evidence="3" type="ORF">SMAX5B_010449</name>
</gene>
<dbReference type="GeneTree" id="ENSGT00390000014810"/>
<dbReference type="Ensembl" id="ENSSMAT00000080506.1">
    <property type="protein sequence ID" value="ENSSMAP00000049132.1"/>
    <property type="gene ID" value="ENSSMAG00000029669.1"/>
</dbReference>
<dbReference type="PANTHER" id="PTHR15020">
    <property type="entry name" value="FLAVIN REDUCTASE-RELATED"/>
    <property type="match status" value="1"/>
</dbReference>
<reference evidence="4" key="3">
    <citation type="submission" date="2023-05" db="EMBL/GenBank/DDBJ databases">
        <title>High-quality long-read genome of Scophthalmus maximus.</title>
        <authorList>
            <person name="Lien S."/>
            <person name="Martinez P."/>
        </authorList>
    </citation>
    <scope>NUCLEOTIDE SEQUENCE [LARGE SCALE GENOMIC DNA]</scope>
</reference>
<sequence>MATSLRMKIAVLGATGQTGQYLVNQALQQGHTVTAVVRNPAKLTIHHDNLKVVEADIFSEDSLRTHFKGQDVIMSCLGFPASIFSAVTGYTLSMKAVIGAMREARVNRVITMTSWYTQPDSGTHSPYLIRFLLLPMIRSVLTNMYEMEQFLQKTEDITWTVVRPPGLKNLPASAQEFLTDEGYFVPHDSGQPAGGAVGRGDVARFMLSLVSSNAWVKRGVAITTK</sequence>
<dbReference type="AlphaFoldDB" id="A0A2U9BTX0"/>
<dbReference type="EMBL" id="CP026251">
    <property type="protein sequence ID" value="AWP07481.1"/>
    <property type="molecule type" value="Genomic_DNA"/>
</dbReference>
<dbReference type="CDD" id="cd05244">
    <property type="entry name" value="BVR-B_like_SDR_a"/>
    <property type="match status" value="1"/>
</dbReference>